<dbReference type="InterPro" id="IPR014716">
    <property type="entry name" value="Fibrinogen_a/b/g_C_1"/>
</dbReference>
<dbReference type="InterPro" id="IPR036056">
    <property type="entry name" value="Fibrinogen-like_C"/>
</dbReference>
<dbReference type="Pfam" id="PF00147">
    <property type="entry name" value="Fibrinogen_C"/>
    <property type="match status" value="1"/>
</dbReference>
<evidence type="ECO:0000256" key="1">
    <source>
        <dbReference type="ARBA" id="ARBA00004613"/>
    </source>
</evidence>
<comment type="subcellular location">
    <subcellularLocation>
        <location evidence="1">Secreted</location>
    </subcellularLocation>
</comment>
<evidence type="ECO:0000313" key="6">
    <source>
        <dbReference type="EnsemblMetazoa" id="XP_020913665.1"/>
    </source>
</evidence>
<name>A0A913Y2Z9_EXADI</name>
<keyword evidence="4" id="KW-0325">Glycoprotein</keyword>
<dbReference type="GO" id="GO:0005201">
    <property type="term" value="F:extracellular matrix structural constituent"/>
    <property type="evidence" value="ECO:0007669"/>
    <property type="project" value="TreeGrafter"/>
</dbReference>
<evidence type="ECO:0000313" key="7">
    <source>
        <dbReference type="Proteomes" id="UP000887567"/>
    </source>
</evidence>
<dbReference type="PROSITE" id="PS51406">
    <property type="entry name" value="FIBRINOGEN_C_2"/>
    <property type="match status" value="1"/>
</dbReference>
<dbReference type="InterPro" id="IPR037579">
    <property type="entry name" value="FIB_ANG-like"/>
</dbReference>
<accession>A0A913Y2Z9</accession>
<proteinExistence type="predicted"/>
<dbReference type="KEGG" id="epa:110251307"/>
<dbReference type="SMART" id="SM00186">
    <property type="entry name" value="FBG"/>
    <property type="match status" value="1"/>
</dbReference>
<evidence type="ECO:0000256" key="2">
    <source>
        <dbReference type="ARBA" id="ARBA00022525"/>
    </source>
</evidence>
<dbReference type="OrthoDB" id="7735550at2759"/>
<dbReference type="EnsemblMetazoa" id="XM_021058006.2">
    <property type="protein sequence ID" value="XP_020913665.1"/>
    <property type="gene ID" value="LOC110251307"/>
</dbReference>
<dbReference type="PANTHER" id="PTHR47221:SF5">
    <property type="entry name" value="FIBRINOGEN C-TERMINAL DOMAIN-CONTAINING PROTEIN"/>
    <property type="match status" value="1"/>
</dbReference>
<protein>
    <recommendedName>
        <fullName evidence="5">Fibrinogen C-terminal domain-containing protein</fullName>
    </recommendedName>
</protein>
<evidence type="ECO:0000259" key="5">
    <source>
        <dbReference type="PROSITE" id="PS51406"/>
    </source>
</evidence>
<evidence type="ECO:0000256" key="4">
    <source>
        <dbReference type="ARBA" id="ARBA00023180"/>
    </source>
</evidence>
<keyword evidence="7" id="KW-1185">Reference proteome</keyword>
<dbReference type="RefSeq" id="XP_020913665.1">
    <property type="nucleotide sequence ID" value="XM_021058006.2"/>
</dbReference>
<dbReference type="FunFam" id="3.90.215.10:FF:000001">
    <property type="entry name" value="Tenascin isoform 1"/>
    <property type="match status" value="1"/>
</dbReference>
<dbReference type="SUPFAM" id="SSF56496">
    <property type="entry name" value="Fibrinogen C-terminal domain-like"/>
    <property type="match status" value="1"/>
</dbReference>
<dbReference type="GO" id="GO:0034116">
    <property type="term" value="P:positive regulation of heterotypic cell-cell adhesion"/>
    <property type="evidence" value="ECO:0007669"/>
    <property type="project" value="TreeGrafter"/>
</dbReference>
<evidence type="ECO:0000256" key="3">
    <source>
        <dbReference type="ARBA" id="ARBA00023157"/>
    </source>
</evidence>
<keyword evidence="3" id="KW-1015">Disulfide bond</keyword>
<dbReference type="Gene3D" id="3.90.215.10">
    <property type="entry name" value="Gamma Fibrinogen, chain A, domain 1"/>
    <property type="match status" value="1"/>
</dbReference>
<dbReference type="PANTHER" id="PTHR47221">
    <property type="entry name" value="FIBRINOGEN ALPHA CHAIN"/>
    <property type="match status" value="1"/>
</dbReference>
<dbReference type="CDD" id="cd00087">
    <property type="entry name" value="FReD"/>
    <property type="match status" value="1"/>
</dbReference>
<dbReference type="GO" id="GO:0030674">
    <property type="term" value="F:protein-macromolecule adaptor activity"/>
    <property type="evidence" value="ECO:0007669"/>
    <property type="project" value="TreeGrafter"/>
</dbReference>
<dbReference type="OMA" id="NMAASHE"/>
<dbReference type="Proteomes" id="UP000887567">
    <property type="component" value="Unplaced"/>
</dbReference>
<keyword evidence="2" id="KW-0964">Secreted</keyword>
<feature type="domain" description="Fibrinogen C-terminal" evidence="5">
    <location>
        <begin position="1"/>
        <end position="187"/>
    </location>
</feature>
<reference evidence="6" key="1">
    <citation type="submission" date="2022-11" db="UniProtKB">
        <authorList>
            <consortium name="EnsemblMetazoa"/>
        </authorList>
    </citation>
    <scope>IDENTIFICATION</scope>
</reference>
<dbReference type="GeneID" id="110251307"/>
<dbReference type="GO" id="GO:0005577">
    <property type="term" value="C:fibrinogen complex"/>
    <property type="evidence" value="ECO:0007669"/>
    <property type="project" value="TreeGrafter"/>
</dbReference>
<sequence>MYVFCDMQTDQGGWIVIQKRIDGSVGFHRNWNEYKRGFGDKLSDYWLGLDIIHSLTSQGDYTLRIDMEDFAGSVRYAEYNKFVIGDEKDNFRLTVDQYSGDAGDTLRLHNNAQFSTKDRDNDNSRTHCAKSFKGGWWFNRCLHCNLNGEYFSDLSKAPRRQGEGILWSEWKLWEILKRVEMKIRLKIN</sequence>
<dbReference type="InterPro" id="IPR002181">
    <property type="entry name" value="Fibrinogen_a/b/g_C_dom"/>
</dbReference>
<organism evidence="6 7">
    <name type="scientific">Exaiptasia diaphana</name>
    <name type="common">Tropical sea anemone</name>
    <name type="synonym">Aiptasia pulchella</name>
    <dbReference type="NCBI Taxonomy" id="2652724"/>
    <lineage>
        <taxon>Eukaryota</taxon>
        <taxon>Metazoa</taxon>
        <taxon>Cnidaria</taxon>
        <taxon>Anthozoa</taxon>
        <taxon>Hexacorallia</taxon>
        <taxon>Actiniaria</taxon>
        <taxon>Aiptasiidae</taxon>
        <taxon>Exaiptasia</taxon>
    </lineage>
</organism>
<dbReference type="AlphaFoldDB" id="A0A913Y2Z9"/>